<dbReference type="GO" id="GO:0010112">
    <property type="term" value="P:regulation of systemic acquired resistance"/>
    <property type="evidence" value="ECO:0007669"/>
    <property type="project" value="InterPro"/>
</dbReference>
<feature type="compositionally biased region" description="Basic and acidic residues" evidence="4">
    <location>
        <begin position="46"/>
        <end position="62"/>
    </location>
</feature>
<sequence length="115" mass="13355">MEGDRKKRKMNYEEEDEEEKIEKFFALIKSTRQVCEMLRGSSNWPLEKKYQNKKEEDREKRIGGAWNPAFQPEDFLDQDDKATSDGHGAGPSKNQEEDKKEEDKGGDGLDLKLSL</sequence>
<evidence type="ECO:0000256" key="1">
    <source>
        <dbReference type="ARBA" id="ARBA00004123"/>
    </source>
</evidence>
<dbReference type="Pfam" id="PF15699">
    <property type="entry name" value="NPR1_interact"/>
    <property type="match status" value="1"/>
</dbReference>
<organism evidence="5 6">
    <name type="scientific">Rosa chinensis</name>
    <name type="common">China rose</name>
    <dbReference type="NCBI Taxonomy" id="74649"/>
    <lineage>
        <taxon>Eukaryota</taxon>
        <taxon>Viridiplantae</taxon>
        <taxon>Streptophyta</taxon>
        <taxon>Embryophyta</taxon>
        <taxon>Tracheophyta</taxon>
        <taxon>Spermatophyta</taxon>
        <taxon>Magnoliopsida</taxon>
        <taxon>eudicotyledons</taxon>
        <taxon>Gunneridae</taxon>
        <taxon>Pentapetalae</taxon>
        <taxon>rosids</taxon>
        <taxon>fabids</taxon>
        <taxon>Rosales</taxon>
        <taxon>Rosaceae</taxon>
        <taxon>Rosoideae</taxon>
        <taxon>Rosoideae incertae sedis</taxon>
        <taxon>Rosa</taxon>
    </lineage>
</organism>
<evidence type="ECO:0000256" key="4">
    <source>
        <dbReference type="SAM" id="MobiDB-lite"/>
    </source>
</evidence>
<keyword evidence="6" id="KW-1185">Reference proteome</keyword>
<dbReference type="PANTHER" id="PTHR33669:SF26">
    <property type="entry name" value="PROTEIN NIM1-INTERACTING 3"/>
    <property type="match status" value="1"/>
</dbReference>
<name>A0A2P6R7S8_ROSCH</name>
<dbReference type="Gramene" id="PRQ42467">
    <property type="protein sequence ID" value="PRQ42467"/>
    <property type="gene ID" value="RchiOBHm_Chr3g0457951"/>
</dbReference>
<dbReference type="PANTHER" id="PTHR33669">
    <property type="entry name" value="PROTEIN NEGATIVE REGULATOR OF RESISTANCE"/>
    <property type="match status" value="1"/>
</dbReference>
<protein>
    <submittedName>
        <fullName evidence="5">Putative NPR1/NH1-interacting protein</fullName>
    </submittedName>
</protein>
<comment type="caution">
    <text evidence="5">The sequence shown here is derived from an EMBL/GenBank/DDBJ whole genome shotgun (WGS) entry which is preliminary data.</text>
</comment>
<evidence type="ECO:0000313" key="5">
    <source>
        <dbReference type="EMBL" id="PRQ42467.1"/>
    </source>
</evidence>
<comment type="similarity">
    <text evidence="2">Belongs to the NPR1-interactor family.</text>
</comment>
<dbReference type="GO" id="GO:0005634">
    <property type="term" value="C:nucleus"/>
    <property type="evidence" value="ECO:0007669"/>
    <property type="project" value="UniProtKB-SubCell"/>
</dbReference>
<dbReference type="OrthoDB" id="1304316at2759"/>
<keyword evidence="3" id="KW-0539">Nucleus</keyword>
<feature type="compositionally biased region" description="Basic and acidic residues" evidence="4">
    <location>
        <begin position="94"/>
        <end position="115"/>
    </location>
</feature>
<dbReference type="EMBL" id="PDCK01000041">
    <property type="protein sequence ID" value="PRQ42467.1"/>
    <property type="molecule type" value="Genomic_DNA"/>
</dbReference>
<dbReference type="AlphaFoldDB" id="A0A2P6R7S8"/>
<dbReference type="Proteomes" id="UP000238479">
    <property type="component" value="Chromosome 3"/>
</dbReference>
<dbReference type="OMA" id="AWNPAFQ"/>
<comment type="subcellular location">
    <subcellularLocation>
        <location evidence="1">Nucleus</location>
    </subcellularLocation>
</comment>
<evidence type="ECO:0000256" key="2">
    <source>
        <dbReference type="ARBA" id="ARBA00009937"/>
    </source>
</evidence>
<evidence type="ECO:0000256" key="3">
    <source>
        <dbReference type="ARBA" id="ARBA00023242"/>
    </source>
</evidence>
<accession>A0A2P6R7S8</accession>
<gene>
    <name evidence="5" type="ORF">RchiOBHm_Chr3g0457951</name>
</gene>
<dbReference type="STRING" id="74649.A0A2P6R7S8"/>
<reference evidence="5 6" key="1">
    <citation type="journal article" date="2018" name="Nat. Genet.">
        <title>The Rosa genome provides new insights in the design of modern roses.</title>
        <authorList>
            <person name="Bendahmane M."/>
        </authorList>
    </citation>
    <scope>NUCLEOTIDE SEQUENCE [LARGE SCALE GENOMIC DNA]</scope>
    <source>
        <strain evidence="6">cv. Old Blush</strain>
    </source>
</reference>
<dbReference type="InterPro" id="IPR031425">
    <property type="entry name" value="NPR1/NH1-interacting"/>
</dbReference>
<proteinExistence type="inferred from homology"/>
<feature type="region of interest" description="Disordered" evidence="4">
    <location>
        <begin position="41"/>
        <end position="115"/>
    </location>
</feature>
<evidence type="ECO:0000313" key="6">
    <source>
        <dbReference type="Proteomes" id="UP000238479"/>
    </source>
</evidence>